<name>A0AA88I5C2_ARTSF</name>
<feature type="compositionally biased region" description="Polar residues" evidence="1">
    <location>
        <begin position="28"/>
        <end position="48"/>
    </location>
</feature>
<comment type="caution">
    <text evidence="2">The sequence shown here is derived from an EMBL/GenBank/DDBJ whole genome shotgun (WGS) entry which is preliminary data.</text>
</comment>
<dbReference type="EMBL" id="JAVRJZ010000006">
    <property type="protein sequence ID" value="KAK2721766.1"/>
    <property type="molecule type" value="Genomic_DNA"/>
</dbReference>
<accession>A0AA88I5C2</accession>
<sequence length="86" mass="9817">MVKVCDHLAHGEKAIPSKPAARKYGEDTNPSRPNLSNQGENVEYSTIPDQSGKDIASLYLKEIIIIEARRSQNDIFLEGKWLYYMY</sequence>
<proteinExistence type="predicted"/>
<feature type="compositionally biased region" description="Basic and acidic residues" evidence="1">
    <location>
        <begin position="1"/>
        <end position="15"/>
    </location>
</feature>
<dbReference type="AlphaFoldDB" id="A0AA88I5C2"/>
<evidence type="ECO:0000313" key="3">
    <source>
        <dbReference type="EMBL" id="KAK2721766.1"/>
    </source>
</evidence>
<gene>
    <name evidence="2" type="ORF">QYM36_003896</name>
    <name evidence="3" type="ORF">QYM36_003919</name>
</gene>
<keyword evidence="4" id="KW-1185">Reference proteome</keyword>
<feature type="region of interest" description="Disordered" evidence="1">
    <location>
        <begin position="1"/>
        <end position="48"/>
    </location>
</feature>
<evidence type="ECO:0000313" key="2">
    <source>
        <dbReference type="EMBL" id="KAK2721729.1"/>
    </source>
</evidence>
<organism evidence="2 4">
    <name type="scientific">Artemia franciscana</name>
    <name type="common">Brine shrimp</name>
    <name type="synonym">Artemia sanfranciscana</name>
    <dbReference type="NCBI Taxonomy" id="6661"/>
    <lineage>
        <taxon>Eukaryota</taxon>
        <taxon>Metazoa</taxon>
        <taxon>Ecdysozoa</taxon>
        <taxon>Arthropoda</taxon>
        <taxon>Crustacea</taxon>
        <taxon>Branchiopoda</taxon>
        <taxon>Anostraca</taxon>
        <taxon>Artemiidae</taxon>
        <taxon>Artemia</taxon>
    </lineage>
</organism>
<evidence type="ECO:0000256" key="1">
    <source>
        <dbReference type="SAM" id="MobiDB-lite"/>
    </source>
</evidence>
<dbReference type="Proteomes" id="UP001187531">
    <property type="component" value="Unassembled WGS sequence"/>
</dbReference>
<reference evidence="2" key="1">
    <citation type="submission" date="2023-07" db="EMBL/GenBank/DDBJ databases">
        <title>Chromosome-level genome assembly of Artemia franciscana.</title>
        <authorList>
            <person name="Jo E."/>
        </authorList>
    </citation>
    <scope>NUCLEOTIDE SEQUENCE</scope>
    <source>
        <tissue evidence="2">Whole body</tissue>
    </source>
</reference>
<protein>
    <submittedName>
        <fullName evidence="2">Uncharacterized protein</fullName>
    </submittedName>
</protein>
<evidence type="ECO:0000313" key="4">
    <source>
        <dbReference type="Proteomes" id="UP001187531"/>
    </source>
</evidence>
<dbReference type="EMBL" id="JAVRJZ010000006">
    <property type="protein sequence ID" value="KAK2721729.1"/>
    <property type="molecule type" value="Genomic_DNA"/>
</dbReference>